<organism evidence="1 2">
    <name type="scientific">Fasciola hepatica</name>
    <name type="common">Liver fluke</name>
    <dbReference type="NCBI Taxonomy" id="6192"/>
    <lineage>
        <taxon>Eukaryota</taxon>
        <taxon>Metazoa</taxon>
        <taxon>Spiralia</taxon>
        <taxon>Lophotrochozoa</taxon>
        <taxon>Platyhelminthes</taxon>
        <taxon>Trematoda</taxon>
        <taxon>Digenea</taxon>
        <taxon>Plagiorchiida</taxon>
        <taxon>Echinostomata</taxon>
        <taxon>Echinostomatoidea</taxon>
        <taxon>Fasciolidae</taxon>
        <taxon>Fasciola</taxon>
    </lineage>
</organism>
<protein>
    <submittedName>
        <fullName evidence="1">Uncharacterized protein</fullName>
    </submittedName>
</protein>
<evidence type="ECO:0000313" key="1">
    <source>
        <dbReference type="EMBL" id="CAM0512718.1"/>
    </source>
</evidence>
<reference evidence="1 2" key="1">
    <citation type="submission" date="2024-08" db="EMBL/GenBank/DDBJ databases">
        <authorList>
            <person name="Paterson S."/>
        </authorList>
    </citation>
    <scope>NUCLEOTIDE SEQUENCE [LARGE SCALE GENOMIC DNA]</scope>
</reference>
<comment type="caution">
    <text evidence="1">The sequence shown here is derived from an EMBL/GenBank/DDBJ whole genome shotgun (WGS) entry which is preliminary data.</text>
</comment>
<dbReference type="AlphaFoldDB" id="A0ABC9HIM5"/>
<sequence length="149" mass="15641">MRRSTSSSSQSTTVTSCRWGHRVKIAFTDLGARMERSAEVNASVGSICSLVSREMSCSLNLPAVITCVPPTVLTANDVAPLASWCLSANRSFTKVVSDPLSTKANALTIPVGVTTPTATTPKRTGLLADCEVERITLGLALASDMVILA</sequence>
<proteinExistence type="predicted"/>
<keyword evidence="2" id="KW-1185">Reference proteome</keyword>
<gene>
    <name evidence="1" type="ORF">FHB240107_LOCUS11953</name>
</gene>
<accession>A0ABC9HIM5</accession>
<dbReference type="EMBL" id="CANUEZ050000238">
    <property type="protein sequence ID" value="CAM0512718.1"/>
    <property type="molecule type" value="Genomic_DNA"/>
</dbReference>
<evidence type="ECO:0000313" key="2">
    <source>
        <dbReference type="Proteomes" id="UP001189180"/>
    </source>
</evidence>
<dbReference type="PROSITE" id="PS51257">
    <property type="entry name" value="PROKAR_LIPOPROTEIN"/>
    <property type="match status" value="1"/>
</dbReference>
<dbReference type="Proteomes" id="UP001189180">
    <property type="component" value="Unassembled WGS sequence"/>
</dbReference>
<name>A0ABC9HIM5_FASHE</name>